<dbReference type="RefSeq" id="WP_013782264.1">
    <property type="nucleotide sequence ID" value="NC_015520.1"/>
</dbReference>
<dbReference type="eggNOG" id="COG2721">
    <property type="taxonomic scope" value="Bacteria"/>
</dbReference>
<dbReference type="PANTHER" id="PTHR30536">
    <property type="entry name" value="ALTRONATE/GALACTARATE DEHYDRATASE"/>
    <property type="match status" value="1"/>
</dbReference>
<dbReference type="HOGENOM" id="CLU_084161_2_0_9"/>
<dbReference type="InterPro" id="IPR052172">
    <property type="entry name" value="UxaA_altronate/galactarate_dh"/>
</dbReference>
<evidence type="ECO:0000313" key="4">
    <source>
        <dbReference type="Proteomes" id="UP000008457"/>
    </source>
</evidence>
<dbReference type="KEGG" id="mas:Mahau_2705"/>
<dbReference type="OrthoDB" id="9804574at2"/>
<evidence type="ECO:0000256" key="1">
    <source>
        <dbReference type="ARBA" id="ARBA00023239"/>
    </source>
</evidence>
<reference evidence="4" key="1">
    <citation type="submission" date="2010-11" db="EMBL/GenBank/DDBJ databases">
        <title>The complete genome of Mahella australiensis DSM 15567.</title>
        <authorList>
            <consortium name="US DOE Joint Genome Institute (JGI-PGF)"/>
            <person name="Lucas S."/>
            <person name="Copeland A."/>
            <person name="Lapidus A."/>
            <person name="Bruce D."/>
            <person name="Goodwin L."/>
            <person name="Pitluck S."/>
            <person name="Kyrpides N."/>
            <person name="Mavromatis K."/>
            <person name="Pagani I."/>
            <person name="Ivanova N."/>
            <person name="Teshima H."/>
            <person name="Brettin T."/>
            <person name="Detter J.C."/>
            <person name="Han C."/>
            <person name="Tapia R."/>
            <person name="Land M."/>
            <person name="Hauser L."/>
            <person name="Markowitz V."/>
            <person name="Cheng J.-F."/>
            <person name="Hugenholtz P."/>
            <person name="Woyke T."/>
            <person name="Wu D."/>
            <person name="Spring S."/>
            <person name="Pukall R."/>
            <person name="Steenblock K."/>
            <person name="Schneider S."/>
            <person name="Klenk H.-P."/>
            <person name="Eisen J.A."/>
        </authorList>
    </citation>
    <scope>NUCLEOTIDE SEQUENCE [LARGE SCALE GENOMIC DNA]</scope>
    <source>
        <strain evidence="4">DSM 15567 / CIP 107919 / 50-1 BON</strain>
    </source>
</reference>
<dbReference type="PANTHER" id="PTHR30536:SF5">
    <property type="entry name" value="ALTRONATE DEHYDRATASE"/>
    <property type="match status" value="1"/>
</dbReference>
<dbReference type="Gene3D" id="2.30.130.110">
    <property type="match status" value="1"/>
</dbReference>
<dbReference type="InterPro" id="IPR044144">
    <property type="entry name" value="SAF_UxaA/GarD"/>
</dbReference>
<feature type="domain" description="SAF" evidence="2">
    <location>
        <begin position="12"/>
        <end position="90"/>
    </location>
</feature>
<organism evidence="3 4">
    <name type="scientific">Mahella australiensis (strain DSM 15567 / CIP 107919 / 50-1 BON)</name>
    <dbReference type="NCBI Taxonomy" id="697281"/>
    <lineage>
        <taxon>Bacteria</taxon>
        <taxon>Bacillati</taxon>
        <taxon>Bacillota</taxon>
        <taxon>Clostridia</taxon>
        <taxon>Thermoanaerobacterales</taxon>
        <taxon>Thermoanaerobacterales Family IV. Incertae Sedis</taxon>
        <taxon>Mahella</taxon>
    </lineage>
</organism>
<gene>
    <name evidence="3" type="ordered locus">Mahau_2705</name>
</gene>
<evidence type="ECO:0000259" key="2">
    <source>
        <dbReference type="SMART" id="SM00858"/>
    </source>
</evidence>
<dbReference type="GO" id="GO:0016829">
    <property type="term" value="F:lyase activity"/>
    <property type="evidence" value="ECO:0007669"/>
    <property type="project" value="UniProtKB-KW"/>
</dbReference>
<dbReference type="SMART" id="SM00858">
    <property type="entry name" value="SAF"/>
    <property type="match status" value="1"/>
</dbReference>
<dbReference type="STRING" id="697281.Mahau_2705"/>
<keyword evidence="1" id="KW-0456">Lyase</keyword>
<proteinExistence type="predicted"/>
<keyword evidence="4" id="KW-1185">Reference proteome</keyword>
<dbReference type="CDD" id="cd11613">
    <property type="entry name" value="SAF_AH_GD"/>
    <property type="match status" value="1"/>
</dbReference>
<evidence type="ECO:0000313" key="3">
    <source>
        <dbReference type="EMBL" id="AEE97841.1"/>
    </source>
</evidence>
<dbReference type="GO" id="GO:0019698">
    <property type="term" value="P:D-galacturonate catabolic process"/>
    <property type="evidence" value="ECO:0007669"/>
    <property type="project" value="TreeGrafter"/>
</dbReference>
<dbReference type="EMBL" id="CP002360">
    <property type="protein sequence ID" value="AEE97841.1"/>
    <property type="molecule type" value="Genomic_DNA"/>
</dbReference>
<name>F3ZZ59_MAHA5</name>
<reference evidence="3 4" key="2">
    <citation type="journal article" date="2011" name="Stand. Genomic Sci.">
        <title>Complete genome sequence of Mahella australiensis type strain (50-1 BON).</title>
        <authorList>
            <person name="Sikorski J."/>
            <person name="Teshima H."/>
            <person name="Nolan M."/>
            <person name="Lucas S."/>
            <person name="Hammon N."/>
            <person name="Deshpande S."/>
            <person name="Cheng J.F."/>
            <person name="Pitluck S."/>
            <person name="Liolios K."/>
            <person name="Pagani I."/>
            <person name="Ivanova N."/>
            <person name="Huntemann M."/>
            <person name="Mavromatis K."/>
            <person name="Ovchinikova G."/>
            <person name="Pati A."/>
            <person name="Tapia R."/>
            <person name="Han C."/>
            <person name="Goodwin L."/>
            <person name="Chen A."/>
            <person name="Palaniappan K."/>
            <person name="Land M."/>
            <person name="Hauser L."/>
            <person name="Ngatchou-Djao O.D."/>
            <person name="Rohde M."/>
            <person name="Pukall R."/>
            <person name="Spring S."/>
            <person name="Abt B."/>
            <person name="Goker M."/>
            <person name="Detter J.C."/>
            <person name="Woyke T."/>
            <person name="Bristow J."/>
            <person name="Markowitz V."/>
            <person name="Hugenholtz P."/>
            <person name="Eisen J.A."/>
            <person name="Kyrpides N.C."/>
            <person name="Klenk H.P."/>
            <person name="Lapidus A."/>
        </authorList>
    </citation>
    <scope>NUCLEOTIDE SEQUENCE [LARGE SCALE GENOMIC DNA]</scope>
    <source>
        <strain evidence="4">DSM 15567 / CIP 107919 / 50-1 BON</strain>
    </source>
</reference>
<protein>
    <submittedName>
        <fullName evidence="3">SAF domain protein</fullName>
    </submittedName>
</protein>
<dbReference type="AlphaFoldDB" id="F3ZZ59"/>
<dbReference type="Pfam" id="PF08666">
    <property type="entry name" value="SAF"/>
    <property type="match status" value="1"/>
</dbReference>
<accession>F3ZZ59</accession>
<dbReference type="Proteomes" id="UP000008457">
    <property type="component" value="Chromosome"/>
</dbReference>
<sequence length="94" mass="10287">MEHKFLIHDPKDSVGVAVADISAGETVKGVAMEDHSMVVEIKALNDVPLGHKIALKDFETGQPVIKYGVQIGLTRQPIAKGEHVHTHNIKSARW</sequence>
<dbReference type="InterPro" id="IPR013974">
    <property type="entry name" value="SAF"/>
</dbReference>